<sequence>MDEKRRAGGTGAVGSAGSSGPREPVANCRVGLAEDRPSLACRPVAHSRSWWGRCRQLHRLPPQWPLHLEQVGEDVPISTSRVSCEARRRETPGTRPGRQGCPALCRRGPSLLAGGREARGGAGRKSCALPARGRCGPRLRPGPGSGGPGASRATDGRRATLPWRDLPRSRVGLIRGRGRLFPGHLSKTYAGRELSLILSYQPGLRWGF</sequence>
<evidence type="ECO:0000256" key="1">
    <source>
        <dbReference type="SAM" id="MobiDB-lite"/>
    </source>
</evidence>
<reference evidence="3" key="1">
    <citation type="submission" date="2025-08" db="UniProtKB">
        <authorList>
            <consortium name="RefSeq"/>
        </authorList>
    </citation>
    <scope>IDENTIFICATION</scope>
    <source>
        <tissue evidence="3">Muscle</tissue>
    </source>
</reference>
<feature type="region of interest" description="Disordered" evidence="1">
    <location>
        <begin position="1"/>
        <end position="25"/>
    </location>
</feature>
<dbReference type="KEGG" id="hai:109388378"/>
<keyword evidence="2" id="KW-1185">Reference proteome</keyword>
<evidence type="ECO:0000313" key="3">
    <source>
        <dbReference type="RefSeq" id="XP_019508590.1"/>
    </source>
</evidence>
<dbReference type="GeneID" id="109388378"/>
<dbReference type="RefSeq" id="XP_019508590.1">
    <property type="nucleotide sequence ID" value="XM_019653045.1"/>
</dbReference>
<feature type="compositionally biased region" description="Low complexity" evidence="1">
    <location>
        <begin position="132"/>
        <end position="142"/>
    </location>
</feature>
<feature type="region of interest" description="Disordered" evidence="1">
    <location>
        <begin position="132"/>
        <end position="161"/>
    </location>
</feature>
<dbReference type="Proteomes" id="UP000694851">
    <property type="component" value="Unplaced"/>
</dbReference>
<accession>A0A8B7S9Z3</accession>
<name>A0A8B7S9Z3_HIPAR</name>
<proteinExistence type="predicted"/>
<organism evidence="2 3">
    <name type="scientific">Hipposideros armiger</name>
    <name type="common">Great Himalayan leaf-nosed bat</name>
    <dbReference type="NCBI Taxonomy" id="186990"/>
    <lineage>
        <taxon>Eukaryota</taxon>
        <taxon>Metazoa</taxon>
        <taxon>Chordata</taxon>
        <taxon>Craniata</taxon>
        <taxon>Vertebrata</taxon>
        <taxon>Euteleostomi</taxon>
        <taxon>Mammalia</taxon>
        <taxon>Eutheria</taxon>
        <taxon>Laurasiatheria</taxon>
        <taxon>Chiroptera</taxon>
        <taxon>Yinpterochiroptera</taxon>
        <taxon>Rhinolophoidea</taxon>
        <taxon>Hipposideridae</taxon>
        <taxon>Hipposideros</taxon>
    </lineage>
</organism>
<evidence type="ECO:0000313" key="2">
    <source>
        <dbReference type="Proteomes" id="UP000694851"/>
    </source>
</evidence>
<dbReference type="AlphaFoldDB" id="A0A8B7S9Z3"/>
<feature type="region of interest" description="Disordered" evidence="1">
    <location>
        <begin position="82"/>
        <end position="102"/>
    </location>
</feature>
<protein>
    <submittedName>
        <fullName evidence="3">Uncharacterized protein LOC109388378</fullName>
    </submittedName>
</protein>
<gene>
    <name evidence="3" type="primary">LOC109388378</name>
</gene>